<dbReference type="InterPro" id="IPR037053">
    <property type="entry name" value="Phage_tail_collar_dom_sf"/>
</dbReference>
<dbReference type="AlphaFoldDB" id="A0AAJ2WLC0"/>
<evidence type="ECO:0000313" key="2">
    <source>
        <dbReference type="EMBL" id="MDZ5764624.1"/>
    </source>
</evidence>
<dbReference type="Gene3D" id="3.90.1340.10">
    <property type="entry name" value="Phage tail collar domain"/>
    <property type="match status" value="1"/>
</dbReference>
<dbReference type="SUPFAM" id="SSF88874">
    <property type="entry name" value="Receptor-binding domain of short tail fibre protein gp12"/>
    <property type="match status" value="1"/>
</dbReference>
<dbReference type="InterPro" id="IPR011083">
    <property type="entry name" value="Phage_tail_collar_dom"/>
</dbReference>
<reference evidence="2" key="1">
    <citation type="submission" date="2023-12" db="EMBL/GenBank/DDBJ databases">
        <title>'Antibacterial potential of Stenotrophomonas maltophilia cystic fibrosis isolates' (manuscript under preparation).</title>
        <authorList>
            <person name="Crisan C.V."/>
            <person name="Pettis M."/>
            <person name="Goldberg J.B."/>
        </authorList>
    </citation>
    <scope>NUCLEOTIDE SEQUENCE</scope>
    <source>
        <strain evidence="2">CCV129</strain>
    </source>
</reference>
<accession>A0AAJ2WLC0</accession>
<evidence type="ECO:0000313" key="3">
    <source>
        <dbReference type="Proteomes" id="UP001288387"/>
    </source>
</evidence>
<dbReference type="Proteomes" id="UP001288387">
    <property type="component" value="Unassembled WGS sequence"/>
</dbReference>
<organism evidence="2 3">
    <name type="scientific">Stenotrophomonas maltophilia</name>
    <name type="common">Pseudomonas maltophilia</name>
    <name type="synonym">Xanthomonas maltophilia</name>
    <dbReference type="NCBI Taxonomy" id="40324"/>
    <lineage>
        <taxon>Bacteria</taxon>
        <taxon>Pseudomonadati</taxon>
        <taxon>Pseudomonadota</taxon>
        <taxon>Gammaproteobacteria</taxon>
        <taxon>Lysobacterales</taxon>
        <taxon>Lysobacteraceae</taxon>
        <taxon>Stenotrophomonas</taxon>
        <taxon>Stenotrophomonas maltophilia group</taxon>
    </lineage>
</organism>
<evidence type="ECO:0000259" key="1">
    <source>
        <dbReference type="Pfam" id="PF07484"/>
    </source>
</evidence>
<sequence>MRLKFTTRGRAALVNAAHTGTRAVTVTQIGVTDRAFTPDPAGGDLVLPGERKRLTTFGGKAVADDVVHLTVRDESNDSYPLRGIALYLEDGTLLALYGGAEVILEKSSQAMMLLALDWILADMDANQIQFGNTDFLNPPATTEVQGVVELATAEEAIAGKDSQRAVTASVLLATLDARLGKGAPSTLGKSMMGRGDAAEVRADLGLKGAALKDEGSGKGLDADSVDGKHADDFASKSHTHKLADITDLSLTQLVPPGIVGHFAMDTPPEGWLRCNGADVSRTTYAALFAAIGTRFGSANGSTFRLPELRGEFIRGWDGGRGIDTGRAFGSTQADALRDHTHDLFGDATTTGAGGRISRTGDANSSFNTGAVTGGASTETRPRNVALLACIKF</sequence>
<comment type="caution">
    <text evidence="2">The sequence shown here is derived from an EMBL/GenBank/DDBJ whole genome shotgun (WGS) entry which is preliminary data.</text>
</comment>
<dbReference type="Pfam" id="PF07484">
    <property type="entry name" value="Collar"/>
    <property type="match status" value="1"/>
</dbReference>
<feature type="domain" description="Phage tail collar" evidence="1">
    <location>
        <begin position="257"/>
        <end position="313"/>
    </location>
</feature>
<dbReference type="EMBL" id="JAXRVB010000007">
    <property type="protein sequence ID" value="MDZ5764624.1"/>
    <property type="molecule type" value="Genomic_DNA"/>
</dbReference>
<protein>
    <submittedName>
        <fullName evidence="2">Phage tail protein</fullName>
    </submittedName>
</protein>
<dbReference type="RefSeq" id="WP_322540470.1">
    <property type="nucleotide sequence ID" value="NZ_JAXRVB010000007.1"/>
</dbReference>
<name>A0AAJ2WLC0_STEMA</name>
<gene>
    <name evidence="2" type="ORF">U4I38_09065</name>
</gene>
<proteinExistence type="predicted"/>